<proteinExistence type="predicted"/>
<geneLocation type="plasmid" evidence="1">
    <name>pSa44-CIP-CRO</name>
</geneLocation>
<organism evidence="1">
    <name type="scientific">Salmonella enterica subsp. enterica serovar London</name>
    <dbReference type="NCBI Taxonomy" id="149390"/>
    <lineage>
        <taxon>Bacteria</taxon>
        <taxon>Pseudomonadati</taxon>
        <taxon>Pseudomonadota</taxon>
        <taxon>Gammaproteobacteria</taxon>
        <taxon>Enterobacterales</taxon>
        <taxon>Enterobacteriaceae</taxon>
        <taxon>Salmonella</taxon>
    </lineage>
</organism>
<reference evidence="1" key="1">
    <citation type="submission" date="2018-06" db="EMBL/GenBank/DDBJ databases">
        <title>Plasmids in strain Sa44.</title>
        <authorList>
            <person name="Chen K."/>
            <person name="Chen S."/>
        </authorList>
    </citation>
    <scope>NUCLEOTIDE SEQUENCE</scope>
    <source>
        <strain evidence="1">3-5</strain>
        <plasmid evidence="2">pSa44-CIP</plasmid>
        <plasmid evidence="1">pSa44-CIP-CRO</plasmid>
    </source>
</reference>
<dbReference type="AlphaFoldDB" id="A0A3G8EUT0"/>
<geneLocation type="plasmid" evidence="2">
    <name>pSa44-CIP</name>
</geneLocation>
<dbReference type="EMBL" id="MH430881">
    <property type="protein sequence ID" value="AZF85451.1"/>
    <property type="molecule type" value="Genomic_DNA"/>
</dbReference>
<protein>
    <submittedName>
        <fullName evidence="1">Uncharacterized protein</fullName>
    </submittedName>
</protein>
<sequence>MGSKIAGVVFLFFSVWGMASVIELQYWRNADTYPVWLTKHLRISPENNEKSLIRIGMETFDKVCGDNRGLLAVTQKQNGMFMRCNDSPDFFHGSAAFTKSVNQITCWTFNMLPTRLSPVTVNNQYIVSQTAAFSTICCVPDIPRTA</sequence>
<dbReference type="EMBL" id="MH430882">
    <property type="protein sequence ID" value="AZF85618.1"/>
    <property type="molecule type" value="Genomic_DNA"/>
</dbReference>
<name>A0A3G8EUT0_SALET</name>
<evidence type="ECO:0000313" key="2">
    <source>
        <dbReference type="EMBL" id="AZF85618.1"/>
    </source>
</evidence>
<evidence type="ECO:0000313" key="1">
    <source>
        <dbReference type="EMBL" id="AZF85451.1"/>
    </source>
</evidence>
<keyword evidence="1" id="KW-0614">Plasmid</keyword>
<gene>
    <name evidence="1" type="ORF">KADIGFNM_00114</name>
    <name evidence="2" type="ORF">KADIGFNM_00281</name>
</gene>
<accession>A0A3G8EUT0</accession>